<sequence>SASGAPDEAAATGRALAAELLDRGAAELMGEGDS</sequence>
<dbReference type="EMBL" id="QURH01000183">
    <property type="protein sequence ID" value="RFU41834.1"/>
    <property type="molecule type" value="Genomic_DNA"/>
</dbReference>
<comment type="caution">
    <text evidence="1">The sequence shown here is derived from an EMBL/GenBank/DDBJ whole genome shotgun (WGS) entry which is preliminary data.</text>
</comment>
<name>A0A372JPZ5_9ACTN</name>
<evidence type="ECO:0000313" key="2">
    <source>
        <dbReference type="Proteomes" id="UP000261811"/>
    </source>
</evidence>
<reference evidence="1 2" key="1">
    <citation type="submission" date="2018-08" db="EMBL/GenBank/DDBJ databases">
        <title>Actinomadura jelena sp. nov., a novel Actinomycete isolated from soil in Chad.</title>
        <authorList>
            <person name="Shi L."/>
        </authorList>
    </citation>
    <scope>NUCLEOTIDE SEQUENCE [LARGE SCALE GENOMIC DNA]</scope>
    <source>
        <strain evidence="1 2">NEAU-G17</strain>
    </source>
</reference>
<gene>
    <name evidence="1" type="ORF">DZF91_09765</name>
</gene>
<organism evidence="1 2">
    <name type="scientific">Actinomadura logoneensis</name>
    <dbReference type="NCBI Taxonomy" id="2293572"/>
    <lineage>
        <taxon>Bacteria</taxon>
        <taxon>Bacillati</taxon>
        <taxon>Actinomycetota</taxon>
        <taxon>Actinomycetes</taxon>
        <taxon>Streptosporangiales</taxon>
        <taxon>Thermomonosporaceae</taxon>
        <taxon>Actinomadura</taxon>
    </lineage>
</organism>
<keyword evidence="2" id="KW-1185">Reference proteome</keyword>
<dbReference type="AlphaFoldDB" id="A0A372JPZ5"/>
<accession>A0A372JPZ5</accession>
<dbReference type="Proteomes" id="UP000261811">
    <property type="component" value="Unassembled WGS sequence"/>
</dbReference>
<protein>
    <submittedName>
        <fullName evidence="1">Hydroxymethylbilane synthase</fullName>
    </submittedName>
</protein>
<proteinExistence type="predicted"/>
<evidence type="ECO:0000313" key="1">
    <source>
        <dbReference type="EMBL" id="RFU41834.1"/>
    </source>
</evidence>
<feature type="non-terminal residue" evidence="1">
    <location>
        <position position="1"/>
    </location>
</feature>